<dbReference type="AlphaFoldDB" id="A0A3N6MP20"/>
<feature type="chain" id="PRO_5018032354" evidence="11">
    <location>
        <begin position="22"/>
        <end position="392"/>
    </location>
</feature>
<feature type="domain" description="Porin" evidence="12">
    <location>
        <begin position="8"/>
        <end position="351"/>
    </location>
</feature>
<dbReference type="Proteomes" id="UP000272778">
    <property type="component" value="Unassembled WGS sequence"/>
</dbReference>
<evidence type="ECO:0000256" key="3">
    <source>
        <dbReference type="ARBA" id="ARBA00022448"/>
    </source>
</evidence>
<evidence type="ECO:0000313" key="13">
    <source>
        <dbReference type="EMBL" id="RQH05328.1"/>
    </source>
</evidence>
<comment type="subcellular location">
    <subcellularLocation>
        <location evidence="1">Cell outer membrane</location>
        <topology evidence="1">Multi-pass membrane protein</topology>
    </subcellularLocation>
</comment>
<dbReference type="GO" id="GO:0009279">
    <property type="term" value="C:cell outer membrane"/>
    <property type="evidence" value="ECO:0007669"/>
    <property type="project" value="UniProtKB-SubCell"/>
</dbReference>
<keyword evidence="6 11" id="KW-0732">Signal</keyword>
<evidence type="ECO:0000256" key="11">
    <source>
        <dbReference type="SAM" id="SignalP"/>
    </source>
</evidence>
<dbReference type="PANTHER" id="PTHR34501:SF9">
    <property type="entry name" value="MAJOR OUTER MEMBRANE PROTEIN P.IA"/>
    <property type="match status" value="1"/>
</dbReference>
<dbReference type="OrthoDB" id="5289162at2"/>
<dbReference type="Gene3D" id="2.40.160.10">
    <property type="entry name" value="Porin"/>
    <property type="match status" value="1"/>
</dbReference>
<dbReference type="InterPro" id="IPR050298">
    <property type="entry name" value="Gram-neg_bact_OMP"/>
</dbReference>
<dbReference type="InterPro" id="IPR002299">
    <property type="entry name" value="Porin_Neis"/>
</dbReference>
<keyword evidence="4" id="KW-1134">Transmembrane beta strand</keyword>
<evidence type="ECO:0000256" key="9">
    <source>
        <dbReference type="ARBA" id="ARBA00023136"/>
    </source>
</evidence>
<reference evidence="13 14" key="1">
    <citation type="submission" date="2018-11" db="EMBL/GenBank/DDBJ databases">
        <title>Paraburkholderia sp. DHOA04, isolated from soil.</title>
        <authorList>
            <person name="Gao Z.-H."/>
            <person name="Qiu L.-H."/>
            <person name="Fu J.-C."/>
        </authorList>
    </citation>
    <scope>NUCLEOTIDE SEQUENCE [LARGE SCALE GENOMIC DNA]</scope>
    <source>
        <strain evidence="13 14">DHOA04</strain>
    </source>
</reference>
<keyword evidence="10" id="KW-0998">Cell outer membrane</keyword>
<dbReference type="PRINTS" id="PR00182">
    <property type="entry name" value="ECOLNEIPORIN"/>
</dbReference>
<feature type="signal peptide" evidence="11">
    <location>
        <begin position="1"/>
        <end position="21"/>
    </location>
</feature>
<evidence type="ECO:0000313" key="14">
    <source>
        <dbReference type="Proteomes" id="UP000272778"/>
    </source>
</evidence>
<evidence type="ECO:0000256" key="4">
    <source>
        <dbReference type="ARBA" id="ARBA00022452"/>
    </source>
</evidence>
<dbReference type="RefSeq" id="WP_124151816.1">
    <property type="nucleotide sequence ID" value="NZ_RQIS01000010.1"/>
</dbReference>
<gene>
    <name evidence="13" type="ORF">D1Y85_14790</name>
</gene>
<evidence type="ECO:0000256" key="6">
    <source>
        <dbReference type="ARBA" id="ARBA00022729"/>
    </source>
</evidence>
<dbReference type="GO" id="GO:0046930">
    <property type="term" value="C:pore complex"/>
    <property type="evidence" value="ECO:0007669"/>
    <property type="project" value="UniProtKB-KW"/>
</dbReference>
<evidence type="ECO:0000259" key="12">
    <source>
        <dbReference type="Pfam" id="PF13609"/>
    </source>
</evidence>
<keyword evidence="3" id="KW-0813">Transport</keyword>
<dbReference type="GO" id="GO:0015288">
    <property type="term" value="F:porin activity"/>
    <property type="evidence" value="ECO:0007669"/>
    <property type="project" value="UniProtKB-KW"/>
</dbReference>
<evidence type="ECO:0000256" key="7">
    <source>
        <dbReference type="ARBA" id="ARBA00023065"/>
    </source>
</evidence>
<dbReference type="InterPro" id="IPR023614">
    <property type="entry name" value="Porin_dom_sf"/>
</dbReference>
<accession>A0A3N6MP20</accession>
<evidence type="ECO:0000256" key="2">
    <source>
        <dbReference type="ARBA" id="ARBA00011233"/>
    </source>
</evidence>
<evidence type="ECO:0000256" key="10">
    <source>
        <dbReference type="ARBA" id="ARBA00023237"/>
    </source>
</evidence>
<dbReference type="PANTHER" id="PTHR34501">
    <property type="entry name" value="PROTEIN YDDL-RELATED"/>
    <property type="match status" value="1"/>
</dbReference>
<dbReference type="SUPFAM" id="SSF56935">
    <property type="entry name" value="Porins"/>
    <property type="match status" value="1"/>
</dbReference>
<sequence length="392" mass="40608">MRKKLLAASLMGFFAASAAHAQSSVTLYGSLDAGLVYVNNVAGGGHAWVQSSSALSPTYFGLRGAEDLGGGLKAIFTLENGFNLNNGTLGNSGTMFNRKAFVGLQSDQYGSLTLGRQYDFVAEDLGPLSSAGQNAGVQVAGHPFNNDNVAALYSLANTIKYTSANYSGFQLGGMYGFSNSTDFANNRSYSFGATYNNGPLSVGAAYLQINNNPNAAFNTAGTLNPASATIIAETQRSYGIGGTYAFGPAKVGLLFTRSQYFNLAGIAQGGVSPSITTGQGLNINNYEINGTYSVTPAFALLGSYTFSDGKSGGGAVTGGNQFPKWHTAMLGADYAFSRRTDVYLAAVYQHATGSLGLNPDGTAAPNVAAISTLPPSSTENQVAAAIGLRHRF</sequence>
<keyword evidence="7" id="KW-0406">Ion transport</keyword>
<dbReference type="PRINTS" id="PR00184">
    <property type="entry name" value="NEISSPPORIN"/>
</dbReference>
<dbReference type="CDD" id="cd00342">
    <property type="entry name" value="gram_neg_porins"/>
    <property type="match status" value="1"/>
</dbReference>
<keyword evidence="5" id="KW-0812">Transmembrane</keyword>
<name>A0A3N6MP20_9BURK</name>
<dbReference type="Pfam" id="PF13609">
    <property type="entry name" value="Porin_4"/>
    <property type="match status" value="1"/>
</dbReference>
<evidence type="ECO:0000256" key="5">
    <source>
        <dbReference type="ARBA" id="ARBA00022692"/>
    </source>
</evidence>
<evidence type="ECO:0000256" key="8">
    <source>
        <dbReference type="ARBA" id="ARBA00023114"/>
    </source>
</evidence>
<keyword evidence="14" id="KW-1185">Reference proteome</keyword>
<dbReference type="GO" id="GO:0034220">
    <property type="term" value="P:monoatomic ion transmembrane transport"/>
    <property type="evidence" value="ECO:0007669"/>
    <property type="project" value="InterPro"/>
</dbReference>
<keyword evidence="9" id="KW-0472">Membrane</keyword>
<keyword evidence="8" id="KW-0626">Porin</keyword>
<comment type="subunit">
    <text evidence="2">Homotrimer.</text>
</comment>
<organism evidence="13 14">
    <name type="scientific">Paraburkholderia dinghuensis</name>
    <dbReference type="NCBI Taxonomy" id="2305225"/>
    <lineage>
        <taxon>Bacteria</taxon>
        <taxon>Pseudomonadati</taxon>
        <taxon>Pseudomonadota</taxon>
        <taxon>Betaproteobacteria</taxon>
        <taxon>Burkholderiales</taxon>
        <taxon>Burkholderiaceae</taxon>
        <taxon>Paraburkholderia</taxon>
    </lineage>
</organism>
<dbReference type="InterPro" id="IPR001702">
    <property type="entry name" value="Porin_Gram-ve"/>
</dbReference>
<protein>
    <submittedName>
        <fullName evidence="13">Porin</fullName>
    </submittedName>
</protein>
<dbReference type="EMBL" id="RQIS01000010">
    <property type="protein sequence ID" value="RQH05328.1"/>
    <property type="molecule type" value="Genomic_DNA"/>
</dbReference>
<proteinExistence type="predicted"/>
<dbReference type="InterPro" id="IPR033900">
    <property type="entry name" value="Gram_neg_porin_domain"/>
</dbReference>
<evidence type="ECO:0000256" key="1">
    <source>
        <dbReference type="ARBA" id="ARBA00004571"/>
    </source>
</evidence>
<comment type="caution">
    <text evidence="13">The sequence shown here is derived from an EMBL/GenBank/DDBJ whole genome shotgun (WGS) entry which is preliminary data.</text>
</comment>